<gene>
    <name evidence="2" type="ORF">DJ70_15250</name>
</gene>
<evidence type="ECO:0000313" key="3">
    <source>
        <dbReference type="Proteomes" id="UP000216308"/>
    </source>
</evidence>
<evidence type="ECO:0000256" key="1">
    <source>
        <dbReference type="SAM" id="MobiDB-lite"/>
    </source>
</evidence>
<evidence type="ECO:0008006" key="4">
    <source>
        <dbReference type="Google" id="ProtNLM"/>
    </source>
</evidence>
<dbReference type="AlphaFoldDB" id="A0A256IBU8"/>
<feature type="region of interest" description="Disordered" evidence="1">
    <location>
        <begin position="85"/>
        <end position="106"/>
    </location>
</feature>
<dbReference type="Gene3D" id="3.40.50.720">
    <property type="entry name" value="NAD(P)-binding Rossmann-like Domain"/>
    <property type="match status" value="1"/>
</dbReference>
<sequence length="134" mass="14690">MSRTRARACELAADEEPTGVYDVGTEEAYSFDETVAMMDDALGTDVDPVYVECPFDGYVHDTMADASTFRAATGWEPEIDFREGVERVRAPSREADAPRTNEAGKAGPFRTARDCSAVFSLISRGPDSYRCVLC</sequence>
<dbReference type="InterPro" id="IPR036291">
    <property type="entry name" value="NAD(P)-bd_dom_sf"/>
</dbReference>
<keyword evidence="3" id="KW-1185">Reference proteome</keyword>
<evidence type="ECO:0000313" key="2">
    <source>
        <dbReference type="EMBL" id="OYR54014.1"/>
    </source>
</evidence>
<accession>A0A256IBU8</accession>
<name>A0A256IBU8_9EURY</name>
<protein>
    <recommendedName>
        <fullName evidence="4">NAD(P)-binding domain-containing protein</fullName>
    </recommendedName>
</protein>
<feature type="compositionally biased region" description="Basic and acidic residues" evidence="1">
    <location>
        <begin position="85"/>
        <end position="99"/>
    </location>
</feature>
<comment type="caution">
    <text evidence="2">The sequence shown here is derived from an EMBL/GenBank/DDBJ whole genome shotgun (WGS) entry which is preliminary data.</text>
</comment>
<proteinExistence type="predicted"/>
<dbReference type="Proteomes" id="UP000216308">
    <property type="component" value="Unassembled WGS sequence"/>
</dbReference>
<reference evidence="2 3" key="1">
    <citation type="journal article" date="2014" name="Front. Microbiol.">
        <title>Population and genomic analysis of the genus Halorubrum.</title>
        <authorList>
            <person name="Fullmer M.S."/>
            <person name="Soucy S.M."/>
            <person name="Swithers K.S."/>
            <person name="Makkay A.M."/>
            <person name="Wheeler R."/>
            <person name="Ventosa A."/>
            <person name="Gogarten J.P."/>
            <person name="Papke R.T."/>
        </authorList>
    </citation>
    <scope>NUCLEOTIDE SEQUENCE [LARGE SCALE GENOMIC DNA]</scope>
    <source>
        <strain evidence="2 3">Cb34</strain>
    </source>
</reference>
<dbReference type="SUPFAM" id="SSF51735">
    <property type="entry name" value="NAD(P)-binding Rossmann-fold domains"/>
    <property type="match status" value="1"/>
</dbReference>
<organism evidence="2 3">
    <name type="scientific">Halorubrum halodurans</name>
    <dbReference type="NCBI Taxonomy" id="1383851"/>
    <lineage>
        <taxon>Archaea</taxon>
        <taxon>Methanobacteriati</taxon>
        <taxon>Methanobacteriota</taxon>
        <taxon>Stenosarchaea group</taxon>
        <taxon>Halobacteria</taxon>
        <taxon>Halobacteriales</taxon>
        <taxon>Haloferacaceae</taxon>
        <taxon>Halorubrum</taxon>
    </lineage>
</organism>
<dbReference type="EMBL" id="NHPJ01000132">
    <property type="protein sequence ID" value="OYR54014.1"/>
    <property type="molecule type" value="Genomic_DNA"/>
</dbReference>